<accession>A0A200PZ91</accession>
<proteinExistence type="predicted"/>
<dbReference type="InParanoid" id="A0A200PZ91"/>
<evidence type="ECO:0000313" key="3">
    <source>
        <dbReference type="Proteomes" id="UP000195402"/>
    </source>
</evidence>
<dbReference type="EMBL" id="MVGT01003660">
    <property type="protein sequence ID" value="OVA03528.1"/>
    <property type="molecule type" value="Genomic_DNA"/>
</dbReference>
<keyword evidence="3" id="KW-1185">Reference proteome</keyword>
<evidence type="ECO:0000313" key="2">
    <source>
        <dbReference type="EMBL" id="OVA03528.1"/>
    </source>
</evidence>
<dbReference type="PANTHER" id="PTHR34952">
    <property type="entry name" value="OS05G0113500 PROTEIN"/>
    <property type="match status" value="1"/>
</dbReference>
<sequence length="288" mass="31735">MDVSSPCENSVSEYVNSLHDLNQSTGNHKRHTLSKNSTSEDYVAAELGSALSEVLHFQDAHELVPDCVPATYLKTKSQMEKEKVCDELRIHLASLSTASTKSGFSRSATFPCSKSEMPDKGLYEQNGYQACTRSTSLPVPLKLVSAMKGGRENQGIPQKKLTVTWAHDVYDPPTTLVSHSVKGGYSQQRSTRSNKKSSSSSKHKHKGKSSRGSNSDYYKKQYRKHIGHSESRTKQAATKDRLLILNNINQTTIELSDFAVAFGQDIKCGSSYSMKSLTEVHLPVAEAT</sequence>
<name>A0A200PZ91_MACCD</name>
<organism evidence="2 3">
    <name type="scientific">Macleaya cordata</name>
    <name type="common">Five-seeded plume-poppy</name>
    <name type="synonym">Bocconia cordata</name>
    <dbReference type="NCBI Taxonomy" id="56857"/>
    <lineage>
        <taxon>Eukaryota</taxon>
        <taxon>Viridiplantae</taxon>
        <taxon>Streptophyta</taxon>
        <taxon>Embryophyta</taxon>
        <taxon>Tracheophyta</taxon>
        <taxon>Spermatophyta</taxon>
        <taxon>Magnoliopsida</taxon>
        <taxon>Ranunculales</taxon>
        <taxon>Papaveraceae</taxon>
        <taxon>Papaveroideae</taxon>
        <taxon>Macleaya</taxon>
    </lineage>
</organism>
<gene>
    <name evidence="2" type="ORF">BVC80_1651g28</name>
</gene>
<dbReference type="OrthoDB" id="2016966at2759"/>
<dbReference type="AlphaFoldDB" id="A0A200PZ91"/>
<dbReference type="Proteomes" id="UP000195402">
    <property type="component" value="Unassembled WGS sequence"/>
</dbReference>
<comment type="caution">
    <text evidence="2">The sequence shown here is derived from an EMBL/GenBank/DDBJ whole genome shotgun (WGS) entry which is preliminary data.</text>
</comment>
<evidence type="ECO:0000256" key="1">
    <source>
        <dbReference type="SAM" id="MobiDB-lite"/>
    </source>
</evidence>
<reference evidence="2 3" key="1">
    <citation type="journal article" date="2017" name="Mol. Plant">
        <title>The Genome of Medicinal Plant Macleaya cordata Provides New Insights into Benzylisoquinoline Alkaloids Metabolism.</title>
        <authorList>
            <person name="Liu X."/>
            <person name="Liu Y."/>
            <person name="Huang P."/>
            <person name="Ma Y."/>
            <person name="Qing Z."/>
            <person name="Tang Q."/>
            <person name="Cao H."/>
            <person name="Cheng P."/>
            <person name="Zheng Y."/>
            <person name="Yuan Z."/>
            <person name="Zhou Y."/>
            <person name="Liu J."/>
            <person name="Tang Z."/>
            <person name="Zhuo Y."/>
            <person name="Zhang Y."/>
            <person name="Yu L."/>
            <person name="Huang J."/>
            <person name="Yang P."/>
            <person name="Peng Q."/>
            <person name="Zhang J."/>
            <person name="Jiang W."/>
            <person name="Zhang Z."/>
            <person name="Lin K."/>
            <person name="Ro D.K."/>
            <person name="Chen X."/>
            <person name="Xiong X."/>
            <person name="Shang Y."/>
            <person name="Huang S."/>
            <person name="Zeng J."/>
        </authorList>
    </citation>
    <scope>NUCLEOTIDE SEQUENCE [LARGE SCALE GENOMIC DNA]</scope>
    <source>
        <strain evidence="3">cv. BLH2017</strain>
        <tissue evidence="2">Root</tissue>
    </source>
</reference>
<dbReference type="STRING" id="56857.A0A200PZ91"/>
<dbReference type="OMA" id="SESTQIC"/>
<feature type="region of interest" description="Disordered" evidence="1">
    <location>
        <begin position="177"/>
        <end position="218"/>
    </location>
</feature>
<dbReference type="PANTHER" id="PTHR34952:SF2">
    <property type="entry name" value="OS05G0113500 PROTEIN"/>
    <property type="match status" value="1"/>
</dbReference>
<protein>
    <submittedName>
        <fullName evidence="2">Uncharacterized protein</fullName>
    </submittedName>
</protein>